<feature type="region of interest" description="Disordered" evidence="1">
    <location>
        <begin position="46"/>
        <end position="83"/>
    </location>
</feature>
<keyword evidence="3" id="KW-1185">Reference proteome</keyword>
<dbReference type="OrthoDB" id="3770004at2759"/>
<evidence type="ECO:0000256" key="1">
    <source>
        <dbReference type="SAM" id="MobiDB-lite"/>
    </source>
</evidence>
<sequence length="130" mass="13434">MAGRILPVALATISGIAIGMATFGEELKAQQMARLTEEYNRDLAAAAAANSENPAAAAPTAATVTPPPIATSSPGKDEMKPAKASWSDTLGFWAWKSKPRQDLVPDSVAAPAVAQEAPAKPTVKAQIQKP</sequence>
<reference evidence="2" key="1">
    <citation type="journal article" date="2020" name="Stud. Mycol.">
        <title>101 Dothideomycetes genomes: a test case for predicting lifestyles and emergence of pathogens.</title>
        <authorList>
            <person name="Haridas S."/>
            <person name="Albert R."/>
            <person name="Binder M."/>
            <person name="Bloem J."/>
            <person name="Labutti K."/>
            <person name="Salamov A."/>
            <person name="Andreopoulos B."/>
            <person name="Baker S."/>
            <person name="Barry K."/>
            <person name="Bills G."/>
            <person name="Bluhm B."/>
            <person name="Cannon C."/>
            <person name="Castanera R."/>
            <person name="Culley D."/>
            <person name="Daum C."/>
            <person name="Ezra D."/>
            <person name="Gonzalez J."/>
            <person name="Henrissat B."/>
            <person name="Kuo A."/>
            <person name="Liang C."/>
            <person name="Lipzen A."/>
            <person name="Lutzoni F."/>
            <person name="Magnuson J."/>
            <person name="Mondo S."/>
            <person name="Nolan M."/>
            <person name="Ohm R."/>
            <person name="Pangilinan J."/>
            <person name="Park H.-J."/>
            <person name="Ramirez L."/>
            <person name="Alfaro M."/>
            <person name="Sun H."/>
            <person name="Tritt A."/>
            <person name="Yoshinaga Y."/>
            <person name="Zwiers L.-H."/>
            <person name="Turgeon B."/>
            <person name="Goodwin S."/>
            <person name="Spatafora J."/>
            <person name="Crous P."/>
            <person name="Grigoriev I."/>
        </authorList>
    </citation>
    <scope>NUCLEOTIDE SEQUENCE</scope>
    <source>
        <strain evidence="2">CBS 183.55</strain>
    </source>
</reference>
<dbReference type="EMBL" id="ML978966">
    <property type="protein sequence ID" value="KAF1929240.1"/>
    <property type="molecule type" value="Genomic_DNA"/>
</dbReference>
<dbReference type="GeneID" id="54352316"/>
<evidence type="ECO:0000313" key="3">
    <source>
        <dbReference type="Proteomes" id="UP000800082"/>
    </source>
</evidence>
<name>A0A6A5RPI9_9PLEO</name>
<feature type="compositionally biased region" description="Low complexity" evidence="1">
    <location>
        <begin position="46"/>
        <end position="74"/>
    </location>
</feature>
<dbReference type="RefSeq" id="XP_033449488.1">
    <property type="nucleotide sequence ID" value="XM_033594648.1"/>
</dbReference>
<dbReference type="Proteomes" id="UP000800082">
    <property type="component" value="Unassembled WGS sequence"/>
</dbReference>
<dbReference type="AlphaFoldDB" id="A0A6A5RPI9"/>
<protein>
    <submittedName>
        <fullName evidence="2">Uncharacterized protein</fullName>
    </submittedName>
</protein>
<gene>
    <name evidence="2" type="ORF">M421DRAFT_4406</name>
</gene>
<organism evidence="2 3">
    <name type="scientific">Didymella exigua CBS 183.55</name>
    <dbReference type="NCBI Taxonomy" id="1150837"/>
    <lineage>
        <taxon>Eukaryota</taxon>
        <taxon>Fungi</taxon>
        <taxon>Dikarya</taxon>
        <taxon>Ascomycota</taxon>
        <taxon>Pezizomycotina</taxon>
        <taxon>Dothideomycetes</taxon>
        <taxon>Pleosporomycetidae</taxon>
        <taxon>Pleosporales</taxon>
        <taxon>Pleosporineae</taxon>
        <taxon>Didymellaceae</taxon>
        <taxon>Didymella</taxon>
    </lineage>
</organism>
<proteinExistence type="predicted"/>
<accession>A0A6A5RPI9</accession>
<evidence type="ECO:0000313" key="2">
    <source>
        <dbReference type="EMBL" id="KAF1929240.1"/>
    </source>
</evidence>